<proteinExistence type="predicted"/>
<keyword evidence="2" id="KW-1185">Reference proteome</keyword>
<organism evidence="1 2">
    <name type="scientific">Streptomyces similanensis</name>
    <dbReference type="NCBI Taxonomy" id="1274988"/>
    <lineage>
        <taxon>Bacteria</taxon>
        <taxon>Bacillati</taxon>
        <taxon>Actinomycetota</taxon>
        <taxon>Actinomycetes</taxon>
        <taxon>Kitasatosporales</taxon>
        <taxon>Streptomycetaceae</taxon>
        <taxon>Streptomyces</taxon>
    </lineage>
</organism>
<gene>
    <name evidence="1" type="ORF">GCM10023336_43110</name>
</gene>
<dbReference type="EMBL" id="BAABKC010000062">
    <property type="protein sequence ID" value="GAA5063646.1"/>
    <property type="molecule type" value="Genomic_DNA"/>
</dbReference>
<accession>A0ABP9KQ85</accession>
<name>A0ABP9KQ85_9ACTN</name>
<reference evidence="2" key="1">
    <citation type="journal article" date="2019" name="Int. J. Syst. Evol. Microbiol.">
        <title>The Global Catalogue of Microorganisms (GCM) 10K type strain sequencing project: providing services to taxonomists for standard genome sequencing and annotation.</title>
        <authorList>
            <consortium name="The Broad Institute Genomics Platform"/>
            <consortium name="The Broad Institute Genome Sequencing Center for Infectious Disease"/>
            <person name="Wu L."/>
            <person name="Ma J."/>
        </authorList>
    </citation>
    <scope>NUCLEOTIDE SEQUENCE [LARGE SCALE GENOMIC DNA]</scope>
    <source>
        <strain evidence="2">JCM 18410</strain>
    </source>
</reference>
<evidence type="ECO:0000313" key="2">
    <source>
        <dbReference type="Proteomes" id="UP001500124"/>
    </source>
</evidence>
<evidence type="ECO:0000313" key="1">
    <source>
        <dbReference type="EMBL" id="GAA5063646.1"/>
    </source>
</evidence>
<sequence length="131" mass="14261">MTDAYLAKIGKTVTSRGTQTVTTGLVSRADTAREWLPWTSAALEGLFFKRLMPARPQTGPRSGAEAREPAASLLPRHGLLVVLVLAYDWPSLFGLTFGGDGPLLAVVSQMRMGVPWGAPTRRARWPSTVRR</sequence>
<protein>
    <submittedName>
        <fullName evidence="1">Uncharacterized protein</fullName>
    </submittedName>
</protein>
<comment type="caution">
    <text evidence="1">The sequence shown here is derived from an EMBL/GenBank/DDBJ whole genome shotgun (WGS) entry which is preliminary data.</text>
</comment>
<dbReference type="Proteomes" id="UP001500124">
    <property type="component" value="Unassembled WGS sequence"/>
</dbReference>